<organism evidence="1">
    <name type="scientific">bioreactor metagenome</name>
    <dbReference type="NCBI Taxonomy" id="1076179"/>
    <lineage>
        <taxon>unclassified sequences</taxon>
        <taxon>metagenomes</taxon>
        <taxon>ecological metagenomes</taxon>
    </lineage>
</organism>
<accession>A0A645BVF6</accession>
<reference evidence="1" key="1">
    <citation type="submission" date="2019-08" db="EMBL/GenBank/DDBJ databases">
        <authorList>
            <person name="Kucharzyk K."/>
            <person name="Murdoch R.W."/>
            <person name="Higgins S."/>
            <person name="Loffler F."/>
        </authorList>
    </citation>
    <scope>NUCLEOTIDE SEQUENCE</scope>
</reference>
<comment type="caution">
    <text evidence="1">The sequence shown here is derived from an EMBL/GenBank/DDBJ whole genome shotgun (WGS) entry which is preliminary data.</text>
</comment>
<dbReference type="EMBL" id="VSSQ01022629">
    <property type="protein sequence ID" value="MPM69068.1"/>
    <property type="molecule type" value="Genomic_DNA"/>
</dbReference>
<proteinExistence type="predicted"/>
<dbReference type="AlphaFoldDB" id="A0A645BVF6"/>
<evidence type="ECO:0000313" key="1">
    <source>
        <dbReference type="EMBL" id="MPM69068.1"/>
    </source>
</evidence>
<protein>
    <submittedName>
        <fullName evidence="1">Uncharacterized protein</fullName>
    </submittedName>
</protein>
<name>A0A645BVF6_9ZZZZ</name>
<gene>
    <name evidence="1" type="ORF">SDC9_116012</name>
</gene>
<sequence>MLGENRREVECPHHRFRRRVRKPAEGGRGGAQFVADGTGYLRSERIKLFERRRAGESDAPVDARLGAFERRLGDAKRRIGDDASEIMVREAGRMRCSQSLVRFEHIAERARDQPRETRSVRLLRPVAVSCFFDQKLPEADVDSRRLRRFR</sequence>